<dbReference type="Pfam" id="PF13556">
    <property type="entry name" value="HTH_30"/>
    <property type="match status" value="1"/>
</dbReference>
<proteinExistence type="inferred from homology"/>
<dbReference type="PANTHER" id="PTHR33744:SF7">
    <property type="entry name" value="PUCR FAMILY TRANSCRIPTIONAL REGULATOR"/>
    <property type="match status" value="1"/>
</dbReference>
<protein>
    <recommendedName>
        <fullName evidence="7">CdaR family transcriptional regulator</fullName>
    </recommendedName>
</protein>
<name>H5UQ07_9MICO</name>
<sequence length="528" mass="56409">MPGDPSLGRVLDVRESTAEVLLPGDPEHRSRERLGHDGITIAPAMWAQIEEVTVSAGRDPADLAADRCPPTVVRRPSSADRRPPTVVRRPSSADHAPTADDPEPSSCVPSSPSGRAPRRPPRGHPAGRVRVTPMCEPRCGEETIQRLERSIGALTTAANGHLEATLPWYRALPAQERSWVSLVAHTGLTSFLRWCKGLDETARLRSVVFGAAPTELTRSISLSQTLDLIRGVLEVVESKVDDLAAPGEEMALSETILRYSREVAFAAAHVYAHAYERRGAWDARLESLVVDALLRGDTDEDISLRANALGWADTAPVLVAVGRAPDHTDIGMDALRRDAERRGLACLLGVQGRTLVAVLGGAEVREAVAALAPHFGDGPVAVGPVVPRLFAAGRSARAAMSGLLAAPAWPGAPRLVEADDLLPERVLLGERPARAHLVDRTFTPLQAAGGDLLATVEAYLECGRVLEATARSLFVHANTVRYRLGRVGDLVGLDPTSPREAHVLATGIALGRLAHSEKRFHGSGRTGD</sequence>
<feature type="domain" description="PucR C-terminal helix-turn-helix" evidence="3">
    <location>
        <begin position="452"/>
        <end position="506"/>
    </location>
</feature>
<evidence type="ECO:0000259" key="3">
    <source>
        <dbReference type="Pfam" id="PF13556"/>
    </source>
</evidence>
<dbReference type="Gene3D" id="1.10.10.2840">
    <property type="entry name" value="PucR C-terminal helix-turn-helix domain"/>
    <property type="match status" value="1"/>
</dbReference>
<dbReference type="Proteomes" id="UP000004367">
    <property type="component" value="Unassembled WGS sequence"/>
</dbReference>
<dbReference type="InterPro" id="IPR051448">
    <property type="entry name" value="CdaR-like_regulators"/>
</dbReference>
<evidence type="ECO:0008006" key="7">
    <source>
        <dbReference type="Google" id="ProtNLM"/>
    </source>
</evidence>
<reference evidence="5 6" key="1">
    <citation type="submission" date="2012-02" db="EMBL/GenBank/DDBJ databases">
        <title>Whole genome shotgun sequence of Mobilicoccus pelagius NBRC 104925.</title>
        <authorList>
            <person name="Yoshida Y."/>
            <person name="Hosoyama A."/>
            <person name="Tsuchikane K."/>
            <person name="Katsumata H."/>
            <person name="Yamazaki S."/>
            <person name="Fujita N."/>
        </authorList>
    </citation>
    <scope>NUCLEOTIDE SEQUENCE [LARGE SCALE GENOMIC DNA]</scope>
    <source>
        <strain evidence="5 6">NBRC 104925</strain>
    </source>
</reference>
<dbReference type="InterPro" id="IPR042070">
    <property type="entry name" value="PucR_C-HTH_sf"/>
</dbReference>
<evidence type="ECO:0000313" key="6">
    <source>
        <dbReference type="Proteomes" id="UP000004367"/>
    </source>
</evidence>
<dbReference type="PANTHER" id="PTHR33744">
    <property type="entry name" value="CARBOHYDRATE DIACID REGULATOR"/>
    <property type="match status" value="1"/>
</dbReference>
<comment type="caution">
    <text evidence="5">The sequence shown here is derived from an EMBL/GenBank/DDBJ whole genome shotgun (WGS) entry which is preliminary data.</text>
</comment>
<feature type="compositionally biased region" description="Basic residues" evidence="2">
    <location>
        <begin position="116"/>
        <end position="127"/>
    </location>
</feature>
<dbReference type="AlphaFoldDB" id="H5UQ07"/>
<keyword evidence="6" id="KW-1185">Reference proteome</keyword>
<dbReference type="InterPro" id="IPR041522">
    <property type="entry name" value="CdaR_GGDEF"/>
</dbReference>
<evidence type="ECO:0000256" key="2">
    <source>
        <dbReference type="SAM" id="MobiDB-lite"/>
    </source>
</evidence>
<feature type="compositionally biased region" description="Low complexity" evidence="2">
    <location>
        <begin position="104"/>
        <end position="115"/>
    </location>
</feature>
<dbReference type="EMBL" id="BAFE01000027">
    <property type="protein sequence ID" value="GAB47812.1"/>
    <property type="molecule type" value="Genomic_DNA"/>
</dbReference>
<dbReference type="eggNOG" id="COG2508">
    <property type="taxonomic scope" value="Bacteria"/>
</dbReference>
<feature type="domain" description="CdaR GGDEF-like" evidence="4">
    <location>
        <begin position="296"/>
        <end position="401"/>
    </location>
</feature>
<comment type="similarity">
    <text evidence="1">Belongs to the CdaR family.</text>
</comment>
<dbReference type="STRING" id="1089455.MOPEL_029_00930"/>
<evidence type="ECO:0000313" key="5">
    <source>
        <dbReference type="EMBL" id="GAB47812.1"/>
    </source>
</evidence>
<evidence type="ECO:0000256" key="1">
    <source>
        <dbReference type="ARBA" id="ARBA00006754"/>
    </source>
</evidence>
<accession>H5UQ07</accession>
<evidence type="ECO:0000259" key="4">
    <source>
        <dbReference type="Pfam" id="PF17853"/>
    </source>
</evidence>
<dbReference type="InterPro" id="IPR025736">
    <property type="entry name" value="PucR_C-HTH_dom"/>
</dbReference>
<dbReference type="Pfam" id="PF17853">
    <property type="entry name" value="GGDEF_2"/>
    <property type="match status" value="1"/>
</dbReference>
<gene>
    <name evidence="5" type="ORF">MOPEL_029_00930</name>
</gene>
<feature type="region of interest" description="Disordered" evidence="2">
    <location>
        <begin position="57"/>
        <end position="132"/>
    </location>
</feature>
<organism evidence="5 6">
    <name type="scientific">Mobilicoccus pelagius NBRC 104925</name>
    <dbReference type="NCBI Taxonomy" id="1089455"/>
    <lineage>
        <taxon>Bacteria</taxon>
        <taxon>Bacillati</taxon>
        <taxon>Actinomycetota</taxon>
        <taxon>Actinomycetes</taxon>
        <taxon>Micrococcales</taxon>
        <taxon>Dermatophilaceae</taxon>
        <taxon>Mobilicoccus</taxon>
    </lineage>
</organism>